<keyword evidence="4" id="KW-1185">Reference proteome</keyword>
<name>A0A6D2IG74_9BRAS</name>
<feature type="compositionally biased region" description="Polar residues" evidence="1">
    <location>
        <begin position="73"/>
        <end position="87"/>
    </location>
</feature>
<dbReference type="EMBL" id="CACVBM020001054">
    <property type="protein sequence ID" value="CAA7027333.1"/>
    <property type="molecule type" value="Genomic_DNA"/>
</dbReference>
<feature type="region of interest" description="Disordered" evidence="1">
    <location>
        <begin position="32"/>
        <end position="129"/>
    </location>
</feature>
<sequence length="148" mass="16609">MQFGRTVKEIARFTAARTRSAGQETCWLRSGITRTDPHDHSVRPGKHWPAVDQDLPHVPCSRPSASIDPGSNEPRSTHSSTCNQSIRPNVPVDQEGKGPRSTQIITSRPRPSHHGRPRRPTTSLTLSTRSLRTRSPLMQFRLFSVRLT</sequence>
<dbReference type="AlphaFoldDB" id="A0A6D2IG74"/>
<reference evidence="2 4" key="1">
    <citation type="submission" date="2020-01" db="EMBL/GenBank/DDBJ databases">
        <authorList>
            <person name="Mishra B."/>
        </authorList>
    </citation>
    <scope>NUCLEOTIDE SEQUENCE [LARGE SCALE GENOMIC DNA]</scope>
</reference>
<dbReference type="EMBL" id="CACVBM020001671">
    <property type="protein sequence ID" value="CAA7057054.1"/>
    <property type="molecule type" value="Genomic_DNA"/>
</dbReference>
<proteinExistence type="predicted"/>
<feature type="compositionally biased region" description="Basic residues" evidence="1">
    <location>
        <begin position="110"/>
        <end position="119"/>
    </location>
</feature>
<feature type="compositionally biased region" description="Low complexity" evidence="1">
    <location>
        <begin position="120"/>
        <end position="129"/>
    </location>
</feature>
<evidence type="ECO:0000313" key="4">
    <source>
        <dbReference type="Proteomes" id="UP000467841"/>
    </source>
</evidence>
<dbReference type="Proteomes" id="UP000467841">
    <property type="component" value="Unassembled WGS sequence"/>
</dbReference>
<accession>A0A6D2IG74</accession>
<evidence type="ECO:0000256" key="1">
    <source>
        <dbReference type="SAM" id="MobiDB-lite"/>
    </source>
</evidence>
<gene>
    <name evidence="2" type="ORF">MERR_LOCUS14568</name>
    <name evidence="3" type="ORF">MERR_LOCUS44290</name>
</gene>
<organism evidence="2 4">
    <name type="scientific">Microthlaspi erraticum</name>
    <dbReference type="NCBI Taxonomy" id="1685480"/>
    <lineage>
        <taxon>Eukaryota</taxon>
        <taxon>Viridiplantae</taxon>
        <taxon>Streptophyta</taxon>
        <taxon>Embryophyta</taxon>
        <taxon>Tracheophyta</taxon>
        <taxon>Spermatophyta</taxon>
        <taxon>Magnoliopsida</taxon>
        <taxon>eudicotyledons</taxon>
        <taxon>Gunneridae</taxon>
        <taxon>Pentapetalae</taxon>
        <taxon>rosids</taxon>
        <taxon>malvids</taxon>
        <taxon>Brassicales</taxon>
        <taxon>Brassicaceae</taxon>
        <taxon>Coluteocarpeae</taxon>
        <taxon>Microthlaspi</taxon>
    </lineage>
</organism>
<evidence type="ECO:0000313" key="3">
    <source>
        <dbReference type="EMBL" id="CAA7057054.1"/>
    </source>
</evidence>
<protein>
    <submittedName>
        <fullName evidence="2">Uncharacterized protein</fullName>
    </submittedName>
</protein>
<evidence type="ECO:0000313" key="2">
    <source>
        <dbReference type="EMBL" id="CAA7027333.1"/>
    </source>
</evidence>